<dbReference type="InterPro" id="IPR037523">
    <property type="entry name" value="VOC_core"/>
</dbReference>
<dbReference type="EMBL" id="CATWFT010000030">
    <property type="protein sequence ID" value="CAJ0732888.1"/>
    <property type="molecule type" value="Genomic_DNA"/>
</dbReference>
<organism evidence="2 3">
    <name type="scientific">Ralstonia pickettii</name>
    <name type="common">Burkholderia pickettii</name>
    <dbReference type="NCBI Taxonomy" id="329"/>
    <lineage>
        <taxon>Bacteria</taxon>
        <taxon>Pseudomonadati</taxon>
        <taxon>Pseudomonadota</taxon>
        <taxon>Betaproteobacteria</taxon>
        <taxon>Burkholderiales</taxon>
        <taxon>Burkholderiaceae</taxon>
        <taxon>Ralstonia</taxon>
    </lineage>
</organism>
<protein>
    <recommendedName>
        <fullName evidence="1">VOC domain-containing protein</fullName>
    </recommendedName>
</protein>
<evidence type="ECO:0000259" key="1">
    <source>
        <dbReference type="PROSITE" id="PS51819"/>
    </source>
</evidence>
<dbReference type="Proteomes" id="UP001189303">
    <property type="component" value="Unassembled WGS sequence"/>
</dbReference>
<comment type="caution">
    <text evidence="2">The sequence shown here is derived from an EMBL/GenBank/DDBJ whole genome shotgun (WGS) entry which is preliminary data.</text>
</comment>
<dbReference type="SUPFAM" id="SSF54593">
    <property type="entry name" value="Glyoxalase/Bleomycin resistance protein/Dihydroxybiphenyl dioxygenase"/>
    <property type="match status" value="1"/>
</dbReference>
<dbReference type="PROSITE" id="PS51819">
    <property type="entry name" value="VOC"/>
    <property type="match status" value="1"/>
</dbReference>
<name>A0ABN9I7G7_RALPI</name>
<dbReference type="PANTHER" id="PTHR35006:SF2">
    <property type="entry name" value="GLYOXALASE FAMILY PROTEIN (AFU_ORTHOLOGUE AFUA_5G14830)"/>
    <property type="match status" value="1"/>
</dbReference>
<accession>A0ABN9I7G7</accession>
<gene>
    <name evidence="2" type="ORF">R38712_05120</name>
</gene>
<feature type="domain" description="VOC" evidence="1">
    <location>
        <begin position="1"/>
        <end position="69"/>
    </location>
</feature>
<reference evidence="2 3" key="1">
    <citation type="submission" date="2023-07" db="EMBL/GenBank/DDBJ databases">
        <authorList>
            <person name="Peeters C."/>
        </authorList>
    </citation>
    <scope>NUCLEOTIDE SEQUENCE [LARGE SCALE GENOMIC DNA]</scope>
    <source>
        <strain evidence="2 3">R-38712</strain>
    </source>
</reference>
<sequence>MAGQGPNKPLLHAAFCVDTRAEVEAFYAAAIAAGGTDNGAPGVRAHHHPNHYGAFVRDPHGHNIEAVCHAPLEAVDAFRAGAKKGTRKVPSLLKRIRLTWRVPPCCWCPACG</sequence>
<proteinExistence type="predicted"/>
<evidence type="ECO:0000313" key="3">
    <source>
        <dbReference type="Proteomes" id="UP001189303"/>
    </source>
</evidence>
<dbReference type="Gene3D" id="3.10.180.10">
    <property type="entry name" value="2,3-Dihydroxybiphenyl 1,2-Dioxygenase, domain 1"/>
    <property type="match status" value="1"/>
</dbReference>
<keyword evidence="3" id="KW-1185">Reference proteome</keyword>
<dbReference type="PANTHER" id="PTHR35006">
    <property type="entry name" value="GLYOXALASE FAMILY PROTEIN (AFU_ORTHOLOGUE AFUA_5G14830)"/>
    <property type="match status" value="1"/>
</dbReference>
<dbReference type="InterPro" id="IPR029068">
    <property type="entry name" value="Glyas_Bleomycin-R_OHBP_Dase"/>
</dbReference>
<evidence type="ECO:0000313" key="2">
    <source>
        <dbReference type="EMBL" id="CAJ0732888.1"/>
    </source>
</evidence>